<accession>A0A1H2FV71</accession>
<organism evidence="1 2">
    <name type="scientific">Desulfobacula phenolica</name>
    <dbReference type="NCBI Taxonomy" id="90732"/>
    <lineage>
        <taxon>Bacteria</taxon>
        <taxon>Pseudomonadati</taxon>
        <taxon>Thermodesulfobacteriota</taxon>
        <taxon>Desulfobacteria</taxon>
        <taxon>Desulfobacterales</taxon>
        <taxon>Desulfobacteraceae</taxon>
        <taxon>Desulfobacula</taxon>
    </lineage>
</organism>
<evidence type="ECO:0000313" key="1">
    <source>
        <dbReference type="EMBL" id="SDU11231.1"/>
    </source>
</evidence>
<gene>
    <name evidence="1" type="ORF">SAMN04487931_104360</name>
</gene>
<name>A0A1H2FV71_9BACT</name>
<reference evidence="2" key="1">
    <citation type="submission" date="2016-10" db="EMBL/GenBank/DDBJ databases">
        <authorList>
            <person name="Varghese N."/>
            <person name="Submissions S."/>
        </authorList>
    </citation>
    <scope>NUCLEOTIDE SEQUENCE [LARGE SCALE GENOMIC DNA]</scope>
    <source>
        <strain evidence="2">DSM 3384</strain>
    </source>
</reference>
<dbReference type="RefSeq" id="WP_092232951.1">
    <property type="nucleotide sequence ID" value="NZ_FNLL01000004.1"/>
</dbReference>
<sequence>MSIIQGRSLSAEPSRRQNSLYDQQFSTYARKQSFSSSESLDAGLTIKTREGDLVTLTSNTYSGLDASMYNSKGVMKTESGTAMITKNQREITLTSGESFSFSVTGDLSEEELEDINTIIKDMDEIISKMAHGDMDDAVAKAVSMGDYDTVSMYSADITYKRSYEMRSETRTETVNTIPGNGNFQKEEMPVPSLKEFMPENQGAENRENNFFKNIDKFVEKMMDKLEAHEKKQVVKAQNAIDQLFRHHLKDVKINHSEDPSRYTAIETAGKQINTMLDQMSGNLFKEQVSALF</sequence>
<proteinExistence type="predicted"/>
<dbReference type="Proteomes" id="UP000199608">
    <property type="component" value="Unassembled WGS sequence"/>
</dbReference>
<keyword evidence="2" id="KW-1185">Reference proteome</keyword>
<dbReference type="EMBL" id="FNLL01000004">
    <property type="protein sequence ID" value="SDU11231.1"/>
    <property type="molecule type" value="Genomic_DNA"/>
</dbReference>
<dbReference type="AlphaFoldDB" id="A0A1H2FV71"/>
<evidence type="ECO:0000313" key="2">
    <source>
        <dbReference type="Proteomes" id="UP000199608"/>
    </source>
</evidence>
<protein>
    <submittedName>
        <fullName evidence="1">Uncharacterized protein</fullName>
    </submittedName>
</protein>